<dbReference type="Proteomes" id="UP001233172">
    <property type="component" value="Unassembled WGS sequence"/>
</dbReference>
<dbReference type="EMBL" id="JASAOG010000232">
    <property type="protein sequence ID" value="KAK0042804.1"/>
    <property type="molecule type" value="Genomic_DNA"/>
</dbReference>
<keyword evidence="2" id="KW-1185">Reference proteome</keyword>
<feature type="non-terminal residue" evidence="1">
    <location>
        <position position="1"/>
    </location>
</feature>
<keyword evidence="1" id="KW-0675">Receptor</keyword>
<name>A0AAD8AW63_BIOPF</name>
<accession>A0AAD8AW63</accession>
<sequence length="72" mass="8107">AKVKGMTGPIVVDQHGVRVNTKLDIMHLEYRTTLRSIGTWEYGVGVRTNRTRPAPTSVFLDVNRTRIVTTIL</sequence>
<protein>
    <submittedName>
        <fullName evidence="1">Glutamate receptor 2</fullName>
    </submittedName>
</protein>
<dbReference type="AlphaFoldDB" id="A0AAD8AW63"/>
<proteinExistence type="predicted"/>
<gene>
    <name evidence="1" type="ORF">Bpfe_027793</name>
</gene>
<feature type="non-terminal residue" evidence="1">
    <location>
        <position position="72"/>
    </location>
</feature>
<reference evidence="1" key="2">
    <citation type="submission" date="2023-04" db="EMBL/GenBank/DDBJ databases">
        <authorList>
            <person name="Bu L."/>
            <person name="Lu L."/>
            <person name="Laidemitt M.R."/>
            <person name="Zhang S.M."/>
            <person name="Mutuku M."/>
            <person name="Mkoji G."/>
            <person name="Steinauer M."/>
            <person name="Loker E.S."/>
        </authorList>
    </citation>
    <scope>NUCLEOTIDE SEQUENCE</scope>
    <source>
        <strain evidence="1">KasaAsao</strain>
        <tissue evidence="1">Whole Snail</tissue>
    </source>
</reference>
<evidence type="ECO:0000313" key="2">
    <source>
        <dbReference type="Proteomes" id="UP001233172"/>
    </source>
</evidence>
<comment type="caution">
    <text evidence="1">The sequence shown here is derived from an EMBL/GenBank/DDBJ whole genome shotgun (WGS) entry which is preliminary data.</text>
</comment>
<organism evidence="1 2">
    <name type="scientific">Biomphalaria pfeifferi</name>
    <name type="common">Bloodfluke planorb</name>
    <name type="synonym">Freshwater snail</name>
    <dbReference type="NCBI Taxonomy" id="112525"/>
    <lineage>
        <taxon>Eukaryota</taxon>
        <taxon>Metazoa</taxon>
        <taxon>Spiralia</taxon>
        <taxon>Lophotrochozoa</taxon>
        <taxon>Mollusca</taxon>
        <taxon>Gastropoda</taxon>
        <taxon>Heterobranchia</taxon>
        <taxon>Euthyneura</taxon>
        <taxon>Panpulmonata</taxon>
        <taxon>Hygrophila</taxon>
        <taxon>Lymnaeoidea</taxon>
        <taxon>Planorbidae</taxon>
        <taxon>Biomphalaria</taxon>
    </lineage>
</organism>
<reference evidence="1" key="1">
    <citation type="journal article" date="2023" name="PLoS Negl. Trop. Dis.">
        <title>A genome sequence for Biomphalaria pfeifferi, the major vector snail for the human-infecting parasite Schistosoma mansoni.</title>
        <authorList>
            <person name="Bu L."/>
            <person name="Lu L."/>
            <person name="Laidemitt M.R."/>
            <person name="Zhang S.M."/>
            <person name="Mutuku M."/>
            <person name="Mkoji G."/>
            <person name="Steinauer M."/>
            <person name="Loker E.S."/>
        </authorList>
    </citation>
    <scope>NUCLEOTIDE SEQUENCE</scope>
    <source>
        <strain evidence="1">KasaAsao</strain>
    </source>
</reference>
<evidence type="ECO:0000313" key="1">
    <source>
        <dbReference type="EMBL" id="KAK0042804.1"/>
    </source>
</evidence>
<dbReference type="Gene3D" id="3.40.50.2300">
    <property type="match status" value="2"/>
</dbReference>